<sequence length="84" mass="9315">MIAKEILLTNWHVMRWLRLGMGLYATTVAFQMHDPLSGIIAAIFLFQAITNTGCCGANGCAVPTSTKKNLDKIEEVEFEELKAK</sequence>
<accession>A0ABM9AKR1</accession>
<name>A0ABM9AKR1_9BACT</name>
<reference evidence="1" key="1">
    <citation type="submission" date="2021-12" db="EMBL/GenBank/DDBJ databases">
        <authorList>
            <person name="Rodrigo-Torres L."/>
            <person name="Arahal R. D."/>
            <person name="Lucena T."/>
        </authorList>
    </citation>
    <scope>NUCLEOTIDE SEQUENCE</scope>
    <source>
        <strain evidence="1">CECT 8858</strain>
    </source>
</reference>
<dbReference type="EMBL" id="CAKLPY010000001">
    <property type="protein sequence ID" value="CAH0994337.1"/>
    <property type="molecule type" value="Genomic_DNA"/>
</dbReference>
<proteinExistence type="predicted"/>
<evidence type="ECO:0000313" key="1">
    <source>
        <dbReference type="EMBL" id="CAH0994337.1"/>
    </source>
</evidence>
<protein>
    <recommendedName>
        <fullName evidence="3">DUF2892 domain-containing protein</fullName>
    </recommendedName>
</protein>
<dbReference type="Proteomes" id="UP000837932">
    <property type="component" value="Unassembled WGS sequence"/>
</dbReference>
<comment type="caution">
    <text evidence="1">The sequence shown here is derived from an EMBL/GenBank/DDBJ whole genome shotgun (WGS) entry which is preliminary data.</text>
</comment>
<gene>
    <name evidence="1" type="ORF">EMA8858_00446</name>
</gene>
<organism evidence="1 2">
    <name type="scientific">Emticicia aquatica</name>
    <dbReference type="NCBI Taxonomy" id="1681835"/>
    <lineage>
        <taxon>Bacteria</taxon>
        <taxon>Pseudomonadati</taxon>
        <taxon>Bacteroidota</taxon>
        <taxon>Cytophagia</taxon>
        <taxon>Cytophagales</taxon>
        <taxon>Leadbetterellaceae</taxon>
        <taxon>Emticicia</taxon>
    </lineage>
</organism>
<dbReference type="RefSeq" id="WP_238804085.1">
    <property type="nucleotide sequence ID" value="NZ_CAKLPY010000001.1"/>
</dbReference>
<evidence type="ECO:0000313" key="2">
    <source>
        <dbReference type="Proteomes" id="UP000837932"/>
    </source>
</evidence>
<keyword evidence="2" id="KW-1185">Reference proteome</keyword>
<evidence type="ECO:0008006" key="3">
    <source>
        <dbReference type="Google" id="ProtNLM"/>
    </source>
</evidence>